<keyword evidence="3" id="KW-0805">Transcription regulation</keyword>
<dbReference type="GO" id="GO:0030170">
    <property type="term" value="F:pyridoxal phosphate binding"/>
    <property type="evidence" value="ECO:0007669"/>
    <property type="project" value="InterPro"/>
</dbReference>
<keyword evidence="7" id="KW-0808">Transferase</keyword>
<keyword evidence="5" id="KW-0804">Transcription</keyword>
<dbReference type="InterPro" id="IPR000524">
    <property type="entry name" value="Tscrpt_reg_HTH_GntR"/>
</dbReference>
<dbReference type="Gene3D" id="3.40.640.10">
    <property type="entry name" value="Type I PLP-dependent aspartate aminotransferase-like (Major domain)"/>
    <property type="match status" value="1"/>
</dbReference>
<evidence type="ECO:0000313" key="7">
    <source>
        <dbReference type="EMBL" id="HEB96895.1"/>
    </source>
</evidence>
<sequence length="512" mass="56555">MGILLRPLDRSSGVTLLDQLCEQVSLLIERGILKPGMRLPSCRSLARQLGVSCNTVVGAYNNLLNSGLLESRPRRGYFVHPQAAANRCGAPAQGGQGPGRPSSRPLFEILPPALQTGVCRTIERPANWSRYPYPFVCNQTDVSRFSLAEWRKCCYQVLNRHHATLVSSDQIDSDCDDLVEQIRCRLLPRRGIQARPEEILVTAGAQQAIFLCAMLLGGAQRRIAVEDPCYPDGRNIFQQFFGEVRPIGVDREGLVCDRRLHGCHLVYVTPNHQFPTSVRLSPERRERLLESADRDGLVIVEDDYDCETDFDPSILPALRADRRGDRVIYIGSLSKSHSPGVRIGYLVASPDFIAEARALRGMMIRQPPPFMQLAVAQFIRVGHYDALITRLQRIYRRRRQLALQALTRLFPEMQVVSGPGSTNFLVTAAAGTDLTGLVPQALQAGVVIEPVDACYADPAAGRHRFRIGVSSIPARRIQAGLERLRTVCDGYLEGGNRAAGVTAPARSSGTRS</sequence>
<accession>A0A831RLP7</accession>
<comment type="similarity">
    <text evidence="1">In the C-terminal section; belongs to the class-I pyridoxal-phosphate-dependent aminotransferase family.</text>
</comment>
<evidence type="ECO:0000256" key="5">
    <source>
        <dbReference type="ARBA" id="ARBA00023163"/>
    </source>
</evidence>
<evidence type="ECO:0000256" key="4">
    <source>
        <dbReference type="ARBA" id="ARBA00023125"/>
    </source>
</evidence>
<dbReference type="GO" id="GO:0008483">
    <property type="term" value="F:transaminase activity"/>
    <property type="evidence" value="ECO:0007669"/>
    <property type="project" value="UniProtKB-KW"/>
</dbReference>
<dbReference type="GO" id="GO:0003700">
    <property type="term" value="F:DNA-binding transcription factor activity"/>
    <property type="evidence" value="ECO:0007669"/>
    <property type="project" value="InterPro"/>
</dbReference>
<keyword evidence="7" id="KW-0032">Aminotransferase</keyword>
<keyword evidence="4" id="KW-0238">DNA-binding</keyword>
<evidence type="ECO:0000256" key="1">
    <source>
        <dbReference type="ARBA" id="ARBA00005384"/>
    </source>
</evidence>
<gene>
    <name evidence="7" type="ORF">ENI96_10760</name>
</gene>
<evidence type="ECO:0000256" key="2">
    <source>
        <dbReference type="ARBA" id="ARBA00022898"/>
    </source>
</evidence>
<reference evidence="7" key="1">
    <citation type="journal article" date="2020" name="mSystems">
        <title>Genome- and Community-Level Interaction Insights into Carbon Utilization and Element Cycling Functions of Hydrothermarchaeota in Hydrothermal Sediment.</title>
        <authorList>
            <person name="Zhou Z."/>
            <person name="Liu Y."/>
            <person name="Xu W."/>
            <person name="Pan J."/>
            <person name="Luo Z.H."/>
            <person name="Li M."/>
        </authorList>
    </citation>
    <scope>NUCLEOTIDE SEQUENCE [LARGE SCALE GENOMIC DNA]</scope>
    <source>
        <strain evidence="7">HyVt-443</strain>
    </source>
</reference>
<dbReference type="InterPro" id="IPR015421">
    <property type="entry name" value="PyrdxlP-dep_Trfase_major"/>
</dbReference>
<evidence type="ECO:0000259" key="6">
    <source>
        <dbReference type="PROSITE" id="PS50949"/>
    </source>
</evidence>
<dbReference type="PROSITE" id="PS50949">
    <property type="entry name" value="HTH_GNTR"/>
    <property type="match status" value="1"/>
</dbReference>
<dbReference type="SMART" id="SM00345">
    <property type="entry name" value="HTH_GNTR"/>
    <property type="match status" value="1"/>
</dbReference>
<proteinExistence type="inferred from homology"/>
<name>A0A831RLP7_9GAMM</name>
<dbReference type="InterPro" id="IPR036390">
    <property type="entry name" value="WH_DNA-bd_sf"/>
</dbReference>
<dbReference type="GO" id="GO:0003677">
    <property type="term" value="F:DNA binding"/>
    <property type="evidence" value="ECO:0007669"/>
    <property type="project" value="UniProtKB-KW"/>
</dbReference>
<dbReference type="CDD" id="cd00609">
    <property type="entry name" value="AAT_like"/>
    <property type="match status" value="1"/>
</dbReference>
<evidence type="ECO:0000256" key="3">
    <source>
        <dbReference type="ARBA" id="ARBA00023015"/>
    </source>
</evidence>
<dbReference type="Gene3D" id="1.10.10.10">
    <property type="entry name" value="Winged helix-like DNA-binding domain superfamily/Winged helix DNA-binding domain"/>
    <property type="match status" value="1"/>
</dbReference>
<feature type="domain" description="HTH gntR-type" evidence="6">
    <location>
        <begin position="14"/>
        <end position="82"/>
    </location>
</feature>
<protein>
    <submittedName>
        <fullName evidence="7">PLP-dependent aminotransferase family protein</fullName>
    </submittedName>
</protein>
<dbReference type="CDD" id="cd07377">
    <property type="entry name" value="WHTH_GntR"/>
    <property type="match status" value="1"/>
</dbReference>
<dbReference type="InterPro" id="IPR036388">
    <property type="entry name" value="WH-like_DNA-bd_sf"/>
</dbReference>
<dbReference type="PANTHER" id="PTHR46577">
    <property type="entry name" value="HTH-TYPE TRANSCRIPTIONAL REGULATORY PROTEIN GABR"/>
    <property type="match status" value="1"/>
</dbReference>
<comment type="caution">
    <text evidence="7">The sequence shown here is derived from an EMBL/GenBank/DDBJ whole genome shotgun (WGS) entry which is preliminary data.</text>
</comment>
<dbReference type="InterPro" id="IPR004839">
    <property type="entry name" value="Aminotransferase_I/II_large"/>
</dbReference>
<dbReference type="EMBL" id="DRKP01000125">
    <property type="protein sequence ID" value="HEB96895.1"/>
    <property type="molecule type" value="Genomic_DNA"/>
</dbReference>
<dbReference type="SUPFAM" id="SSF46785">
    <property type="entry name" value="Winged helix' DNA-binding domain"/>
    <property type="match status" value="1"/>
</dbReference>
<dbReference type="InterPro" id="IPR015424">
    <property type="entry name" value="PyrdxlP-dep_Trfase"/>
</dbReference>
<dbReference type="Proteomes" id="UP000886251">
    <property type="component" value="Unassembled WGS sequence"/>
</dbReference>
<dbReference type="Pfam" id="PF00392">
    <property type="entry name" value="GntR"/>
    <property type="match status" value="1"/>
</dbReference>
<dbReference type="Pfam" id="PF00155">
    <property type="entry name" value="Aminotran_1_2"/>
    <property type="match status" value="1"/>
</dbReference>
<dbReference type="InterPro" id="IPR051446">
    <property type="entry name" value="HTH_trans_reg/aminotransferase"/>
</dbReference>
<dbReference type="SUPFAM" id="SSF53383">
    <property type="entry name" value="PLP-dependent transferases"/>
    <property type="match status" value="1"/>
</dbReference>
<dbReference type="PANTHER" id="PTHR46577:SF1">
    <property type="entry name" value="HTH-TYPE TRANSCRIPTIONAL REGULATORY PROTEIN GABR"/>
    <property type="match status" value="1"/>
</dbReference>
<organism evidence="7">
    <name type="scientific">Sedimenticola thiotaurini</name>
    <dbReference type="NCBI Taxonomy" id="1543721"/>
    <lineage>
        <taxon>Bacteria</taxon>
        <taxon>Pseudomonadati</taxon>
        <taxon>Pseudomonadota</taxon>
        <taxon>Gammaproteobacteria</taxon>
        <taxon>Chromatiales</taxon>
        <taxon>Sedimenticolaceae</taxon>
        <taxon>Sedimenticola</taxon>
    </lineage>
</organism>
<keyword evidence="2" id="KW-0663">Pyridoxal phosphate</keyword>
<dbReference type="AlphaFoldDB" id="A0A831RLP7"/>